<accession>A0ABY5MND9</accession>
<evidence type="ECO:0000313" key="1">
    <source>
        <dbReference type="EMBL" id="UUP19505.1"/>
    </source>
</evidence>
<evidence type="ECO:0008006" key="3">
    <source>
        <dbReference type="Google" id="ProtNLM"/>
    </source>
</evidence>
<dbReference type="Proteomes" id="UP001342418">
    <property type="component" value="Chromosome"/>
</dbReference>
<evidence type="ECO:0000313" key="2">
    <source>
        <dbReference type="Proteomes" id="UP001342418"/>
    </source>
</evidence>
<name>A0ABY5MND9_9HYPH</name>
<protein>
    <recommendedName>
        <fullName evidence="3">Gene transfer agent family protein</fullName>
    </recommendedName>
</protein>
<organism evidence="1 2">
    <name type="scientific">Nitratireductor thuwali</name>
    <dbReference type="NCBI Taxonomy" id="2267699"/>
    <lineage>
        <taxon>Bacteria</taxon>
        <taxon>Pseudomonadati</taxon>
        <taxon>Pseudomonadota</taxon>
        <taxon>Alphaproteobacteria</taxon>
        <taxon>Hyphomicrobiales</taxon>
        <taxon>Phyllobacteriaceae</taxon>
        <taxon>Nitratireductor</taxon>
    </lineage>
</organism>
<dbReference type="EMBL" id="CP030941">
    <property type="protein sequence ID" value="UUP19505.1"/>
    <property type="molecule type" value="Genomic_DNA"/>
</dbReference>
<sequence>MANRHKGEVSAKIDGTEYTLRIATNEWCMLEDEFDKTTDEILNEFYQTLAAGKLRMHFIRKLFRAALIGQKPEITLEEAGSIMSDLGLVEAGALLGKVVTASMPDVKEDDAAKARPPKAAKAKA</sequence>
<dbReference type="RefSeq" id="WP_338531652.1">
    <property type="nucleotide sequence ID" value="NZ_CP030941.1"/>
</dbReference>
<proteinExistence type="predicted"/>
<keyword evidence="2" id="KW-1185">Reference proteome</keyword>
<gene>
    <name evidence="1" type="ORF">NTH_04008</name>
</gene>
<reference evidence="1 2" key="1">
    <citation type="submission" date="2018-07" db="EMBL/GenBank/DDBJ databases">
        <title>Genome sequence of Nitratireductor thuwali#1536.</title>
        <authorList>
            <person name="Michoud G."/>
            <person name="Merlino G."/>
            <person name="Sefrji F.O."/>
            <person name="Daffonchio D."/>
        </authorList>
    </citation>
    <scope>NUCLEOTIDE SEQUENCE [LARGE SCALE GENOMIC DNA]</scope>
    <source>
        <strain evidence="2">Nit1536</strain>
    </source>
</reference>